<dbReference type="AlphaFoldDB" id="A0A5C3NKY4"/>
<sequence length="69" mass="7646">CAIVALRNYDPTLGGHLMLWDFQLIIESPPGALILILSAILRHSNTPVQEGEERMSFTQFSAGGLFCWV</sequence>
<name>A0A5C3NKY4_9APHY</name>
<gene>
    <name evidence="1" type="ORF">K466DRAFT_461735</name>
</gene>
<dbReference type="Gene3D" id="3.60.130.30">
    <property type="match status" value="1"/>
</dbReference>
<reference evidence="1 2" key="1">
    <citation type="journal article" date="2019" name="Nat. Ecol. Evol.">
        <title>Megaphylogeny resolves global patterns of mushroom evolution.</title>
        <authorList>
            <person name="Varga T."/>
            <person name="Krizsan K."/>
            <person name="Foldi C."/>
            <person name="Dima B."/>
            <person name="Sanchez-Garcia M."/>
            <person name="Sanchez-Ramirez S."/>
            <person name="Szollosi G.J."/>
            <person name="Szarkandi J.G."/>
            <person name="Papp V."/>
            <person name="Albert L."/>
            <person name="Andreopoulos W."/>
            <person name="Angelini C."/>
            <person name="Antonin V."/>
            <person name="Barry K.W."/>
            <person name="Bougher N.L."/>
            <person name="Buchanan P."/>
            <person name="Buyck B."/>
            <person name="Bense V."/>
            <person name="Catcheside P."/>
            <person name="Chovatia M."/>
            <person name="Cooper J."/>
            <person name="Damon W."/>
            <person name="Desjardin D."/>
            <person name="Finy P."/>
            <person name="Geml J."/>
            <person name="Haridas S."/>
            <person name="Hughes K."/>
            <person name="Justo A."/>
            <person name="Karasinski D."/>
            <person name="Kautmanova I."/>
            <person name="Kiss B."/>
            <person name="Kocsube S."/>
            <person name="Kotiranta H."/>
            <person name="LaButti K.M."/>
            <person name="Lechner B.E."/>
            <person name="Liimatainen K."/>
            <person name="Lipzen A."/>
            <person name="Lukacs Z."/>
            <person name="Mihaltcheva S."/>
            <person name="Morgado L.N."/>
            <person name="Niskanen T."/>
            <person name="Noordeloos M.E."/>
            <person name="Ohm R.A."/>
            <person name="Ortiz-Santana B."/>
            <person name="Ovrebo C."/>
            <person name="Racz N."/>
            <person name="Riley R."/>
            <person name="Savchenko A."/>
            <person name="Shiryaev A."/>
            <person name="Soop K."/>
            <person name="Spirin V."/>
            <person name="Szebenyi C."/>
            <person name="Tomsovsky M."/>
            <person name="Tulloss R.E."/>
            <person name="Uehling J."/>
            <person name="Grigoriev I.V."/>
            <person name="Vagvolgyi C."/>
            <person name="Papp T."/>
            <person name="Martin F.M."/>
            <person name="Miettinen O."/>
            <person name="Hibbett D.S."/>
            <person name="Nagy L.G."/>
        </authorList>
    </citation>
    <scope>NUCLEOTIDE SEQUENCE [LARGE SCALE GENOMIC DNA]</scope>
    <source>
        <strain evidence="1 2">HHB13444</strain>
    </source>
</reference>
<feature type="non-terminal residue" evidence="1">
    <location>
        <position position="69"/>
    </location>
</feature>
<protein>
    <submittedName>
        <fullName evidence="1">Uncharacterized protein</fullName>
    </submittedName>
</protein>
<feature type="non-terminal residue" evidence="1">
    <location>
        <position position="1"/>
    </location>
</feature>
<keyword evidence="2" id="KW-1185">Reference proteome</keyword>
<organism evidence="1 2">
    <name type="scientific">Polyporus arcularius HHB13444</name>
    <dbReference type="NCBI Taxonomy" id="1314778"/>
    <lineage>
        <taxon>Eukaryota</taxon>
        <taxon>Fungi</taxon>
        <taxon>Dikarya</taxon>
        <taxon>Basidiomycota</taxon>
        <taxon>Agaricomycotina</taxon>
        <taxon>Agaricomycetes</taxon>
        <taxon>Polyporales</taxon>
        <taxon>Polyporaceae</taxon>
        <taxon>Polyporus</taxon>
    </lineage>
</organism>
<dbReference type="InParanoid" id="A0A5C3NKY4"/>
<proteinExistence type="predicted"/>
<dbReference type="EMBL" id="ML212758">
    <property type="protein sequence ID" value="TFK78156.1"/>
    <property type="molecule type" value="Genomic_DNA"/>
</dbReference>
<evidence type="ECO:0000313" key="2">
    <source>
        <dbReference type="Proteomes" id="UP000308197"/>
    </source>
</evidence>
<evidence type="ECO:0000313" key="1">
    <source>
        <dbReference type="EMBL" id="TFK78156.1"/>
    </source>
</evidence>
<dbReference type="Proteomes" id="UP000308197">
    <property type="component" value="Unassembled WGS sequence"/>
</dbReference>
<dbReference type="STRING" id="1314778.A0A5C3NKY4"/>
<accession>A0A5C3NKY4</accession>